<dbReference type="GO" id="GO:0005524">
    <property type="term" value="F:ATP binding"/>
    <property type="evidence" value="ECO:0007669"/>
    <property type="project" value="UniProtKB-UniRule"/>
</dbReference>
<dbReference type="Gene3D" id="3.30.200.20">
    <property type="entry name" value="Phosphorylase Kinase, domain 1"/>
    <property type="match status" value="1"/>
</dbReference>
<dbReference type="Proteomes" id="UP000002729">
    <property type="component" value="Unassembled WGS sequence"/>
</dbReference>
<evidence type="ECO:0000259" key="4">
    <source>
        <dbReference type="PROSITE" id="PS50011"/>
    </source>
</evidence>
<dbReference type="Gene3D" id="1.10.510.10">
    <property type="entry name" value="Transferase(Phosphotransferase) domain 1"/>
    <property type="match status" value="1"/>
</dbReference>
<dbReference type="InterPro" id="IPR000719">
    <property type="entry name" value="Prot_kinase_dom"/>
</dbReference>
<dbReference type="SUPFAM" id="SSF56112">
    <property type="entry name" value="Protein kinase-like (PK-like)"/>
    <property type="match status" value="1"/>
</dbReference>
<keyword evidence="1 3" id="KW-0547">Nucleotide-binding</keyword>
<feature type="non-terminal residue" evidence="5">
    <location>
        <position position="261"/>
    </location>
</feature>
<dbReference type="Pfam" id="PF00069">
    <property type="entry name" value="Pkinase"/>
    <property type="match status" value="1"/>
</dbReference>
<feature type="domain" description="Protein kinase" evidence="4">
    <location>
        <begin position="1"/>
        <end position="261"/>
    </location>
</feature>
<evidence type="ECO:0000313" key="5">
    <source>
        <dbReference type="EMBL" id="EGB09322.1"/>
    </source>
</evidence>
<gene>
    <name evidence="5" type="ORF">AURANDRAFT_13383</name>
</gene>
<dbReference type="InterPro" id="IPR011009">
    <property type="entry name" value="Kinase-like_dom_sf"/>
</dbReference>
<reference evidence="5 6" key="1">
    <citation type="journal article" date="2011" name="Proc. Natl. Acad. Sci. U.S.A.">
        <title>Niche of harmful alga Aureococcus anophagefferens revealed through ecogenomics.</title>
        <authorList>
            <person name="Gobler C.J."/>
            <person name="Berry D.L."/>
            <person name="Dyhrman S.T."/>
            <person name="Wilhelm S.W."/>
            <person name="Salamov A."/>
            <person name="Lobanov A.V."/>
            <person name="Zhang Y."/>
            <person name="Collier J.L."/>
            <person name="Wurch L.L."/>
            <person name="Kustka A.B."/>
            <person name="Dill B.D."/>
            <person name="Shah M."/>
            <person name="VerBerkmoes N.C."/>
            <person name="Kuo A."/>
            <person name="Terry A."/>
            <person name="Pangilinan J."/>
            <person name="Lindquist E.A."/>
            <person name="Lucas S."/>
            <person name="Paulsen I.T."/>
            <person name="Hattenrath-Lehmann T.K."/>
            <person name="Talmage S.C."/>
            <person name="Walker E.A."/>
            <person name="Koch F."/>
            <person name="Burson A.M."/>
            <person name="Marcoval M.A."/>
            <person name="Tang Y.Z."/>
            <person name="Lecleir G.R."/>
            <person name="Coyne K.J."/>
            <person name="Berg G.M."/>
            <person name="Bertrand E.M."/>
            <person name="Saito M.A."/>
            <person name="Gladyshev V.N."/>
            <person name="Grigoriev I.V."/>
        </authorList>
    </citation>
    <scope>NUCLEOTIDE SEQUENCE [LARGE SCALE GENOMIC DNA]</scope>
    <source>
        <strain evidence="6">CCMP 1984</strain>
    </source>
</reference>
<dbReference type="GO" id="GO:0004672">
    <property type="term" value="F:protein kinase activity"/>
    <property type="evidence" value="ECO:0007669"/>
    <property type="project" value="InterPro"/>
</dbReference>
<keyword evidence="6" id="KW-1185">Reference proteome</keyword>
<accession>F0Y6Z9</accession>
<dbReference type="InterPro" id="IPR017441">
    <property type="entry name" value="Protein_kinase_ATP_BS"/>
</dbReference>
<protein>
    <recommendedName>
        <fullName evidence="4">Protein kinase domain-containing protein</fullName>
    </recommendedName>
</protein>
<dbReference type="PANTHER" id="PTHR24347">
    <property type="entry name" value="SERINE/THREONINE-PROTEIN KINASE"/>
    <property type="match status" value="1"/>
</dbReference>
<evidence type="ECO:0000313" key="6">
    <source>
        <dbReference type="Proteomes" id="UP000002729"/>
    </source>
</evidence>
<dbReference type="GeneID" id="20218274"/>
<name>F0Y6Z9_AURAN</name>
<sequence length="261" mass="29877">EMLGSGAYSTVYRCVDKDSQEECAAKVIKLREMAADEVEALHIEVGILERIRHPNVLNLRNFYEDPRTSNNQAPKAYIVTEILNGGELFDRIVQRTYYSEHEARKVIQILYYIGWASSVHRDLKPENLLLKSTKDDHELKVADFGFAAIVTDGCLSTQCGTPNYVAPEILENKQYGCAVDMWSLGVLTFVLLGGYPPFHDDNQAELFRRIKEASYKFDPQLRPALYWDVVSSDAKDFIRKLLNRDSDQRLTAQQAMLHPWL</sequence>
<evidence type="ECO:0000256" key="2">
    <source>
        <dbReference type="ARBA" id="ARBA00022840"/>
    </source>
</evidence>
<proteinExistence type="predicted"/>
<dbReference type="RefSeq" id="XP_009036418.1">
    <property type="nucleotide sequence ID" value="XM_009038170.1"/>
</dbReference>
<feature type="binding site" evidence="3">
    <location>
        <position position="26"/>
    </location>
    <ligand>
        <name>ATP</name>
        <dbReference type="ChEBI" id="CHEBI:30616"/>
    </ligand>
</feature>
<feature type="non-terminal residue" evidence="5">
    <location>
        <position position="1"/>
    </location>
</feature>
<dbReference type="SMART" id="SM00220">
    <property type="entry name" value="S_TKc"/>
    <property type="match status" value="1"/>
</dbReference>
<dbReference type="CDD" id="cd05117">
    <property type="entry name" value="STKc_CAMK"/>
    <property type="match status" value="1"/>
</dbReference>
<keyword evidence="2 3" id="KW-0067">ATP-binding</keyword>
<dbReference type="eggNOG" id="KOG0032">
    <property type="taxonomic scope" value="Eukaryota"/>
</dbReference>
<dbReference type="OMA" id="TYYSEHE"/>
<dbReference type="AlphaFoldDB" id="F0Y6Z9"/>
<dbReference type="KEGG" id="aaf:AURANDRAFT_13383"/>
<dbReference type="PROSITE" id="PS00107">
    <property type="entry name" value="PROTEIN_KINASE_ATP"/>
    <property type="match status" value="1"/>
</dbReference>
<evidence type="ECO:0000256" key="1">
    <source>
        <dbReference type="ARBA" id="ARBA00022741"/>
    </source>
</evidence>
<dbReference type="InParanoid" id="F0Y6Z9"/>
<dbReference type="PROSITE" id="PS50011">
    <property type="entry name" value="PROTEIN_KINASE_DOM"/>
    <property type="match status" value="1"/>
</dbReference>
<evidence type="ECO:0000256" key="3">
    <source>
        <dbReference type="PROSITE-ProRule" id="PRU10141"/>
    </source>
</evidence>
<dbReference type="EMBL" id="GL833126">
    <property type="protein sequence ID" value="EGB09322.1"/>
    <property type="molecule type" value="Genomic_DNA"/>
</dbReference>
<dbReference type="OrthoDB" id="197746at2759"/>
<dbReference type="FunFam" id="1.10.510.10:FF:000571">
    <property type="entry name" value="Maternal embryonic leucine zipper kinase"/>
    <property type="match status" value="1"/>
</dbReference>
<organism evidence="6">
    <name type="scientific">Aureococcus anophagefferens</name>
    <name type="common">Harmful bloom alga</name>
    <dbReference type="NCBI Taxonomy" id="44056"/>
    <lineage>
        <taxon>Eukaryota</taxon>
        <taxon>Sar</taxon>
        <taxon>Stramenopiles</taxon>
        <taxon>Ochrophyta</taxon>
        <taxon>Pelagophyceae</taxon>
        <taxon>Pelagomonadales</taxon>
        <taxon>Pelagomonadaceae</taxon>
        <taxon>Aureococcus</taxon>
    </lineage>
</organism>